<dbReference type="GO" id="GO:0015386">
    <property type="term" value="F:potassium:proton antiporter activity"/>
    <property type="evidence" value="ECO:0007669"/>
    <property type="project" value="TreeGrafter"/>
</dbReference>
<feature type="transmembrane region" description="Helical" evidence="3">
    <location>
        <begin position="47"/>
        <end position="68"/>
    </location>
</feature>
<dbReference type="GO" id="GO:0098719">
    <property type="term" value="P:sodium ion import across plasma membrane"/>
    <property type="evidence" value="ECO:0007669"/>
    <property type="project" value="TreeGrafter"/>
</dbReference>
<evidence type="ECO:0000256" key="3">
    <source>
        <dbReference type="SAM" id="Phobius"/>
    </source>
</evidence>
<keyword evidence="3" id="KW-1133">Transmembrane helix</keyword>
<sequence>MKADRVPVVSYSVQEMYSLGLRGAMSFALAIRNTVSEARQAMLTTTSLIVIITVIVQGGATMQLLTWFKIPVGVEEEVELLPYTGIRSNVESTTPREISGSTTSSNEKALLARLWGDFDSRYMKPFLTHTRPTLLETLPVCCNSLARLLTTTEQMTHLANALVVLSPTAEDGEIEVRISVGSPLNRGSEGNVGSQAHIIDILRAAAMYCVLWGGSEGYVDSAGNMEIVQAADESVELK</sequence>
<name>A0A7R9E756_9NEOP</name>
<gene>
    <name evidence="4" type="ORF">TMSB3V08_LOCUS5494</name>
</gene>
<proteinExistence type="predicted"/>
<dbReference type="EMBL" id="OB793826">
    <property type="protein sequence ID" value="CAD7428700.1"/>
    <property type="molecule type" value="Genomic_DNA"/>
</dbReference>
<evidence type="ECO:0000256" key="1">
    <source>
        <dbReference type="ARBA" id="ARBA00022448"/>
    </source>
</evidence>
<evidence type="ECO:0000313" key="4">
    <source>
        <dbReference type="EMBL" id="CAD7428700.1"/>
    </source>
</evidence>
<reference evidence="4" key="1">
    <citation type="submission" date="2020-11" db="EMBL/GenBank/DDBJ databases">
        <authorList>
            <person name="Tran Van P."/>
        </authorList>
    </citation>
    <scope>NUCLEOTIDE SEQUENCE</scope>
</reference>
<evidence type="ECO:0000256" key="2">
    <source>
        <dbReference type="ARBA" id="ARBA00023065"/>
    </source>
</evidence>
<keyword evidence="3" id="KW-0472">Membrane</keyword>
<keyword evidence="1" id="KW-0813">Transport</keyword>
<dbReference type="GO" id="GO:0015385">
    <property type="term" value="F:sodium:proton antiporter activity"/>
    <property type="evidence" value="ECO:0007669"/>
    <property type="project" value="InterPro"/>
</dbReference>
<dbReference type="GO" id="GO:0055037">
    <property type="term" value="C:recycling endosome"/>
    <property type="evidence" value="ECO:0007669"/>
    <property type="project" value="TreeGrafter"/>
</dbReference>
<keyword evidence="2" id="KW-0406">Ion transport</keyword>
<dbReference type="GO" id="GO:0051453">
    <property type="term" value="P:regulation of intracellular pH"/>
    <property type="evidence" value="ECO:0007669"/>
    <property type="project" value="TreeGrafter"/>
</dbReference>
<organism evidence="4">
    <name type="scientific">Timema monikensis</name>
    <dbReference type="NCBI Taxonomy" id="170555"/>
    <lineage>
        <taxon>Eukaryota</taxon>
        <taxon>Metazoa</taxon>
        <taxon>Ecdysozoa</taxon>
        <taxon>Arthropoda</taxon>
        <taxon>Hexapoda</taxon>
        <taxon>Insecta</taxon>
        <taxon>Pterygota</taxon>
        <taxon>Neoptera</taxon>
        <taxon>Polyneoptera</taxon>
        <taxon>Phasmatodea</taxon>
        <taxon>Timematodea</taxon>
        <taxon>Timematoidea</taxon>
        <taxon>Timematidae</taxon>
        <taxon>Timema</taxon>
    </lineage>
</organism>
<dbReference type="AlphaFoldDB" id="A0A7R9E756"/>
<keyword evidence="3" id="KW-0812">Transmembrane</keyword>
<dbReference type="GO" id="GO:0005886">
    <property type="term" value="C:plasma membrane"/>
    <property type="evidence" value="ECO:0007669"/>
    <property type="project" value="TreeGrafter"/>
</dbReference>
<dbReference type="PANTHER" id="PTHR10110:SF187">
    <property type="entry name" value="SODIUM_HYDROGEN EXCHANGER"/>
    <property type="match status" value="1"/>
</dbReference>
<dbReference type="InterPro" id="IPR018422">
    <property type="entry name" value="Cation/H_exchanger_CPA1"/>
</dbReference>
<protein>
    <submittedName>
        <fullName evidence="4">Uncharacterized protein</fullName>
    </submittedName>
</protein>
<dbReference type="PANTHER" id="PTHR10110">
    <property type="entry name" value="SODIUM/HYDROGEN EXCHANGER"/>
    <property type="match status" value="1"/>
</dbReference>
<accession>A0A7R9E756</accession>